<keyword evidence="3" id="KW-1185">Reference proteome</keyword>
<dbReference type="PROSITE" id="PS51819">
    <property type="entry name" value="VOC"/>
    <property type="match status" value="1"/>
</dbReference>
<sequence>MADEASFRVGLRVPDVSEAARFYQGLGFEPIGAIPGRDGSTVMAILRRGEFQLLVDALAGMPFPDSDRERVTQIGPRGLGVVIGIEVDDVNATAVYCRSAGCTVTTSPVDAPWGERYFECLDPYEYAWKFFELLPDQPTDGLSAARDSWFARPHSKTDHQP</sequence>
<dbReference type="EMBL" id="VJZD01000027">
    <property type="protein sequence ID" value="MPY31512.1"/>
    <property type="molecule type" value="Genomic_DNA"/>
</dbReference>
<dbReference type="InterPro" id="IPR004360">
    <property type="entry name" value="Glyas_Fos-R_dOase_dom"/>
</dbReference>
<dbReference type="InterPro" id="IPR029068">
    <property type="entry name" value="Glyas_Bleomycin-R_OHBP_Dase"/>
</dbReference>
<comment type="caution">
    <text evidence="2">The sequence shown here is derived from an EMBL/GenBank/DDBJ whole genome shotgun (WGS) entry which is preliminary data.</text>
</comment>
<dbReference type="SUPFAM" id="SSF54593">
    <property type="entry name" value="Glyoxalase/Bleomycin resistance protein/Dihydroxybiphenyl dioxygenase"/>
    <property type="match status" value="1"/>
</dbReference>
<proteinExistence type="predicted"/>
<name>A0A5N8VA36_9ACTN</name>
<dbReference type="RefSeq" id="WP_152886308.1">
    <property type="nucleotide sequence ID" value="NZ_VJZD01000027.1"/>
</dbReference>
<evidence type="ECO:0000313" key="2">
    <source>
        <dbReference type="EMBL" id="MPY31512.1"/>
    </source>
</evidence>
<dbReference type="Pfam" id="PF00903">
    <property type="entry name" value="Glyoxalase"/>
    <property type="match status" value="1"/>
</dbReference>
<dbReference type="AlphaFoldDB" id="A0A5N8VA36"/>
<accession>A0A5N8VA36</accession>
<dbReference type="Gene3D" id="3.10.180.10">
    <property type="entry name" value="2,3-Dihydroxybiphenyl 1,2-Dioxygenase, domain 1"/>
    <property type="match status" value="1"/>
</dbReference>
<organism evidence="2 3">
    <name type="scientific">Streptomyces adustus</name>
    <dbReference type="NCBI Taxonomy" id="1609272"/>
    <lineage>
        <taxon>Bacteria</taxon>
        <taxon>Bacillati</taxon>
        <taxon>Actinomycetota</taxon>
        <taxon>Actinomycetes</taxon>
        <taxon>Kitasatosporales</taxon>
        <taxon>Streptomycetaceae</taxon>
        <taxon>Streptomyces</taxon>
    </lineage>
</organism>
<dbReference type="Proteomes" id="UP000325849">
    <property type="component" value="Unassembled WGS sequence"/>
</dbReference>
<evidence type="ECO:0000313" key="3">
    <source>
        <dbReference type="Proteomes" id="UP000325849"/>
    </source>
</evidence>
<evidence type="ECO:0000259" key="1">
    <source>
        <dbReference type="PROSITE" id="PS51819"/>
    </source>
</evidence>
<dbReference type="InterPro" id="IPR037523">
    <property type="entry name" value="VOC_core"/>
</dbReference>
<dbReference type="OrthoDB" id="9798201at2"/>
<feature type="domain" description="VOC" evidence="1">
    <location>
        <begin position="4"/>
        <end position="133"/>
    </location>
</feature>
<reference evidence="2 3" key="1">
    <citation type="submission" date="2019-07" db="EMBL/GenBank/DDBJ databases">
        <title>New species of Amycolatopsis and Streptomyces.</title>
        <authorList>
            <person name="Duangmal K."/>
            <person name="Teo W.F.A."/>
            <person name="Lipun K."/>
        </authorList>
    </citation>
    <scope>NUCLEOTIDE SEQUENCE [LARGE SCALE GENOMIC DNA]</scope>
    <source>
        <strain evidence="2 3">NBRC 109810</strain>
    </source>
</reference>
<protein>
    <submittedName>
        <fullName evidence="2">VOC family protein</fullName>
    </submittedName>
</protein>
<gene>
    <name evidence="2" type="ORF">FNH09_09495</name>
</gene>